<dbReference type="InterPro" id="IPR017469">
    <property type="entry name" value="PEP-CTERM_FemAB-rel"/>
</dbReference>
<proteinExistence type="predicted"/>
<dbReference type="PANTHER" id="PTHR36174:SF1">
    <property type="entry name" value="LIPID II:GLYCINE GLYCYLTRANSFERASE"/>
    <property type="match status" value="1"/>
</dbReference>
<organism evidence="2 3">
    <name type="scientific">Rugamonas aquatica</name>
    <dbReference type="NCBI Taxonomy" id="2743357"/>
    <lineage>
        <taxon>Bacteria</taxon>
        <taxon>Pseudomonadati</taxon>
        <taxon>Pseudomonadota</taxon>
        <taxon>Betaproteobacteria</taxon>
        <taxon>Burkholderiales</taxon>
        <taxon>Oxalobacteraceae</taxon>
        <taxon>Telluria group</taxon>
        <taxon>Rugamonas</taxon>
    </lineage>
</organism>
<dbReference type="InterPro" id="IPR016181">
    <property type="entry name" value="Acyl_CoA_acyltransferase"/>
</dbReference>
<comment type="caution">
    <text evidence="2">The sequence shown here is derived from an EMBL/GenBank/DDBJ whole genome shotgun (WGS) entry which is preliminary data.</text>
</comment>
<accession>A0A6A7MV27</accession>
<dbReference type="InterPro" id="IPR038740">
    <property type="entry name" value="BioF2-like_GNAT_dom"/>
</dbReference>
<dbReference type="Proteomes" id="UP000440498">
    <property type="component" value="Unassembled WGS sequence"/>
</dbReference>
<evidence type="ECO:0000259" key="1">
    <source>
        <dbReference type="Pfam" id="PF13480"/>
    </source>
</evidence>
<dbReference type="Pfam" id="PF13480">
    <property type="entry name" value="Acetyltransf_6"/>
    <property type="match status" value="1"/>
</dbReference>
<evidence type="ECO:0000313" key="3">
    <source>
        <dbReference type="Proteomes" id="UP000440498"/>
    </source>
</evidence>
<sequence length="342" mass="38953">MQWSVAQLETHDHARWDAFVQRCPSATFFHRAGWQQVIENVLGHPTWYLYAESAGQIQAVLPLAQVNSRLFGNTLCSLPFCVYGGIAALEDGAAAELDLAAQQLAHRLRVDHLEYRHRQSIHADWLHKDLYATFRKPLHADHDQNLLAIPRKQRAMVRKGMAAGLDSVIDNEADRFYDNYAASVHRLGTPVFSRRYFRALQQAFGDDCEILSVQQNGKAICSVMSFHFRDEILPYYGGGGDAARALAGNDFMYWEVMRRAVERGRRLFDFGRSKYGTGAFAFKKNWGFAPQPLHYDYQLHRGKKLADVQPLNPRLQLLIRAWRLLPLPVANALGPHIVRQLG</sequence>
<keyword evidence="3" id="KW-1185">Reference proteome</keyword>
<gene>
    <name evidence="2" type="ORF">GEV02_02340</name>
</gene>
<evidence type="ECO:0000313" key="2">
    <source>
        <dbReference type="EMBL" id="MQA36976.1"/>
    </source>
</evidence>
<protein>
    <submittedName>
        <fullName evidence="2">FemAB family PEP-CTERM system-associated protein</fullName>
    </submittedName>
</protein>
<dbReference type="SUPFAM" id="SSF55729">
    <property type="entry name" value="Acyl-CoA N-acyltransferases (Nat)"/>
    <property type="match status" value="1"/>
</dbReference>
<dbReference type="AlphaFoldDB" id="A0A6A7MV27"/>
<reference evidence="2 3" key="1">
    <citation type="submission" date="2019-10" db="EMBL/GenBank/DDBJ databases">
        <title>Two novel species isolated from a subtropical stream in China.</title>
        <authorList>
            <person name="Lu H."/>
        </authorList>
    </citation>
    <scope>NUCLEOTIDE SEQUENCE [LARGE SCALE GENOMIC DNA]</scope>
    <source>
        <strain evidence="2 3">FT29W</strain>
    </source>
</reference>
<dbReference type="EMBL" id="WHUG01000001">
    <property type="protein sequence ID" value="MQA36976.1"/>
    <property type="molecule type" value="Genomic_DNA"/>
</dbReference>
<dbReference type="PANTHER" id="PTHR36174">
    <property type="entry name" value="LIPID II:GLYCINE GLYCYLTRANSFERASE"/>
    <property type="match status" value="1"/>
</dbReference>
<dbReference type="InterPro" id="IPR050644">
    <property type="entry name" value="PG_Glycine_Bridge_Synth"/>
</dbReference>
<dbReference type="Gene3D" id="3.40.630.30">
    <property type="match status" value="1"/>
</dbReference>
<dbReference type="NCBIfam" id="TIGR03019">
    <property type="entry name" value="pepcterm_femAB"/>
    <property type="match status" value="1"/>
</dbReference>
<name>A0A6A7MV27_9BURK</name>
<feature type="domain" description="BioF2-like acetyltransferase" evidence="1">
    <location>
        <begin position="152"/>
        <end position="283"/>
    </location>
</feature>